<feature type="non-terminal residue" evidence="2">
    <location>
        <position position="1"/>
    </location>
</feature>
<sequence>RPTGPGRSFARRSPTWRSPPPGRSCGANSTRPPSRDLSRRPWRRPASRPRPTT</sequence>
<dbReference type="AlphaFoldDB" id="A0A6J4VN84"/>
<accession>A0A6J4VN84</accession>
<protein>
    <submittedName>
        <fullName evidence="2">ATP synthase F0 sector subunit b</fullName>
    </submittedName>
</protein>
<organism evidence="2">
    <name type="scientific">uncultured Thermomicrobiales bacterium</name>
    <dbReference type="NCBI Taxonomy" id="1645740"/>
    <lineage>
        <taxon>Bacteria</taxon>
        <taxon>Pseudomonadati</taxon>
        <taxon>Thermomicrobiota</taxon>
        <taxon>Thermomicrobia</taxon>
        <taxon>Thermomicrobiales</taxon>
        <taxon>environmental samples</taxon>
    </lineage>
</organism>
<evidence type="ECO:0000313" key="2">
    <source>
        <dbReference type="EMBL" id="CAA9582825.1"/>
    </source>
</evidence>
<dbReference type="EMBL" id="CADCWJ010000786">
    <property type="protein sequence ID" value="CAA9582825.1"/>
    <property type="molecule type" value="Genomic_DNA"/>
</dbReference>
<gene>
    <name evidence="2" type="ORF">AVDCRST_MAG87-3578</name>
</gene>
<name>A0A6J4VN84_9BACT</name>
<feature type="region of interest" description="Disordered" evidence="1">
    <location>
        <begin position="1"/>
        <end position="53"/>
    </location>
</feature>
<proteinExistence type="predicted"/>
<feature type="non-terminal residue" evidence="2">
    <location>
        <position position="53"/>
    </location>
</feature>
<reference evidence="2" key="1">
    <citation type="submission" date="2020-02" db="EMBL/GenBank/DDBJ databases">
        <authorList>
            <person name="Meier V. D."/>
        </authorList>
    </citation>
    <scope>NUCLEOTIDE SEQUENCE</scope>
    <source>
        <strain evidence="2">AVDCRST_MAG87</strain>
    </source>
</reference>
<evidence type="ECO:0000256" key="1">
    <source>
        <dbReference type="SAM" id="MobiDB-lite"/>
    </source>
</evidence>